<protein>
    <submittedName>
        <fullName evidence="4">Ankyrin repeat-containing protein ITN1-like</fullName>
    </submittedName>
</protein>
<dbReference type="GO" id="GO:0016020">
    <property type="term" value="C:membrane"/>
    <property type="evidence" value="ECO:0000318"/>
    <property type="project" value="GO_Central"/>
</dbReference>
<evidence type="ECO:0000259" key="2">
    <source>
        <dbReference type="Pfam" id="PF13962"/>
    </source>
</evidence>
<feature type="transmembrane region" description="Helical" evidence="1">
    <location>
        <begin position="570"/>
        <end position="590"/>
    </location>
</feature>
<dbReference type="InterPro" id="IPR036770">
    <property type="entry name" value="Ankyrin_rpt-contain_sf"/>
</dbReference>
<dbReference type="Pfam" id="PF12796">
    <property type="entry name" value="Ank_2"/>
    <property type="match status" value="1"/>
</dbReference>
<dbReference type="AlphaFoldDB" id="A0A2I4EU29"/>
<dbReference type="GeneID" id="108992737"/>
<name>A0A2I4EU29_JUGRE</name>
<accession>A0A2I4EU29</accession>
<feature type="transmembrane region" description="Helical" evidence="1">
    <location>
        <begin position="492"/>
        <end position="515"/>
    </location>
</feature>
<keyword evidence="1" id="KW-0812">Transmembrane</keyword>
<dbReference type="KEGG" id="jre:108992737"/>
<dbReference type="STRING" id="51240.A0A2I4EU29"/>
<dbReference type="InterPro" id="IPR002110">
    <property type="entry name" value="Ankyrin_rpt"/>
</dbReference>
<reference evidence="4" key="1">
    <citation type="submission" date="2025-08" db="UniProtKB">
        <authorList>
            <consortium name="RefSeq"/>
        </authorList>
    </citation>
    <scope>IDENTIFICATION</scope>
    <source>
        <tissue evidence="4">Leaves</tissue>
    </source>
</reference>
<dbReference type="InterPro" id="IPR026961">
    <property type="entry name" value="PGG_dom"/>
</dbReference>
<dbReference type="Pfam" id="PF13962">
    <property type="entry name" value="PGG"/>
    <property type="match status" value="1"/>
</dbReference>
<sequence length="745" mass="83644">MSPKSERIVRHHKLNAELYQALLSEDADKVKELCSKVGEQGLHILTIHDDTVLHAATYSKQTQLVLHLLDELPPQHLDKMIRQNHQGNTILHEAVVSNVQIDVVKKVLEKAPGLLCMRNHLGETALFRSVRYGKEKIFQFLAGKISDYNEANQKLFLQRSDKSTVLHFAVLNERFDLALHIADKYKHLVGERDADGMTALQLLSCNPGAFLREEQMGFLPQIINSASSYFTSTKQPEPAYISALKLAKFLIERDTSWEATYPGIDQSKPRLHKYGGSPTGERGVGQGSQLMTTLGNHEGDLPETDTPLFLATKSGCVDIAEEILKRYPQAVEHIDDRGRNILHIAIKFRRLNIFDIVTKGEVPVKRLVRKVDNEGNSILHVVGMKLKDYMPETLRGPALELRDEMLWFERVKLITPPHFLEHRNDMKLTAEQFFYKENNELRTSATEWLKRTSEGCTVVAVLIATVAFAAAYTVPGGPNSQTGAPVLVNKPFFAVFTVTDVLSLSFALTSVVIFLSIVSSPFRLQDFKESLPNKLMFGFTFLFLSVSMMMLAFGATVLLMIQNRESWTKVILYALSFLPVGIFALSYFPLHISLSETYKYLLKKLKRAIPWKLFGEAVGTGPALHCEIGWATLRLNPPIDPQREGKVNVGQARDGLALRCDGGRSKSSDSQETGLALLCERSSCLSQTRLFVPHREIIAPVIDSLKLNIDGTSKELSTLRMGLTLCYQLRVWDLIMETNSLLVVN</sequence>
<keyword evidence="3" id="KW-1185">Reference proteome</keyword>
<dbReference type="SMART" id="SM00248">
    <property type="entry name" value="ANK"/>
    <property type="match status" value="6"/>
</dbReference>
<dbReference type="SUPFAM" id="SSF48403">
    <property type="entry name" value="Ankyrin repeat"/>
    <property type="match status" value="1"/>
</dbReference>
<evidence type="ECO:0000313" key="4">
    <source>
        <dbReference type="RefSeq" id="XP_018822908.2"/>
    </source>
</evidence>
<dbReference type="PANTHER" id="PTHR24177">
    <property type="entry name" value="CASKIN"/>
    <property type="match status" value="1"/>
</dbReference>
<dbReference type="InParanoid" id="A0A2I4EU29"/>
<dbReference type="RefSeq" id="XP_018822908.2">
    <property type="nucleotide sequence ID" value="XM_018967363.2"/>
</dbReference>
<dbReference type="Proteomes" id="UP000235220">
    <property type="component" value="Chromosome 3"/>
</dbReference>
<feature type="transmembrane region" description="Helical" evidence="1">
    <location>
        <begin position="455"/>
        <end position="472"/>
    </location>
</feature>
<proteinExistence type="predicted"/>
<organism evidence="3 4">
    <name type="scientific">Juglans regia</name>
    <name type="common">English walnut</name>
    <dbReference type="NCBI Taxonomy" id="51240"/>
    <lineage>
        <taxon>Eukaryota</taxon>
        <taxon>Viridiplantae</taxon>
        <taxon>Streptophyta</taxon>
        <taxon>Embryophyta</taxon>
        <taxon>Tracheophyta</taxon>
        <taxon>Spermatophyta</taxon>
        <taxon>Magnoliopsida</taxon>
        <taxon>eudicotyledons</taxon>
        <taxon>Gunneridae</taxon>
        <taxon>Pentapetalae</taxon>
        <taxon>rosids</taxon>
        <taxon>fabids</taxon>
        <taxon>Fagales</taxon>
        <taxon>Juglandaceae</taxon>
        <taxon>Juglans</taxon>
    </lineage>
</organism>
<dbReference type="Gene3D" id="1.25.40.20">
    <property type="entry name" value="Ankyrin repeat-containing domain"/>
    <property type="match status" value="2"/>
</dbReference>
<dbReference type="OrthoDB" id="1923662at2759"/>
<evidence type="ECO:0000256" key="1">
    <source>
        <dbReference type="SAM" id="Phobius"/>
    </source>
</evidence>
<gene>
    <name evidence="4" type="primary">LOC108992737</name>
</gene>
<evidence type="ECO:0000313" key="3">
    <source>
        <dbReference type="Proteomes" id="UP000235220"/>
    </source>
</evidence>
<feature type="transmembrane region" description="Helical" evidence="1">
    <location>
        <begin position="535"/>
        <end position="558"/>
    </location>
</feature>
<keyword evidence="1" id="KW-1133">Transmembrane helix</keyword>
<feature type="domain" description="PGG" evidence="2">
    <location>
        <begin position="447"/>
        <end position="558"/>
    </location>
</feature>
<keyword evidence="1" id="KW-0472">Membrane</keyword>
<dbReference type="PANTHER" id="PTHR24177:SF314">
    <property type="entry name" value="PROTEIN ACCELERATED CELL DEATH 6-LIKE ISOFORM X1"/>
    <property type="match status" value="1"/>
</dbReference>